<dbReference type="Proteomes" id="UP000294395">
    <property type="component" value="Chromosome"/>
</dbReference>
<gene>
    <name evidence="1" type="ORF">AHTJR_05270</name>
</gene>
<reference evidence="1 2" key="1">
    <citation type="submission" date="2019-03" db="EMBL/GenBank/DDBJ databases">
        <title>Complete genome sequence of two outbreak-associated Acinetobacter haemolyticus strains.</title>
        <authorList>
            <person name="Bai L."/>
            <person name="Zhang S.-C."/>
            <person name="Deng Y."/>
            <person name="Song C.-C."/>
            <person name="Kang G.-B."/>
            <person name="Dong Y."/>
            <person name="Wang Y."/>
            <person name="Gao F."/>
            <person name="Huang H."/>
        </authorList>
    </citation>
    <scope>NUCLEOTIDE SEQUENCE [LARGE SCALE GENOMIC DNA]</scope>
    <source>
        <strain evidence="1 2">TJR01</strain>
    </source>
</reference>
<protein>
    <recommendedName>
        <fullName evidence="3">Phage major capsid protein</fullName>
    </recommendedName>
</protein>
<dbReference type="EMBL" id="CP038009">
    <property type="protein sequence ID" value="QBQ15714.1"/>
    <property type="molecule type" value="Genomic_DNA"/>
</dbReference>
<sequence>MKTNVTTLVKSVFAQRQAEKDHIPAQEVAIKHFGAASAVAQMMASKGFTDPTQADYAAIAASQQFINLVKEKSLIGQIQLLGKNLYMPLNKPLSAFDLAPCEVVPQKEPTKILNETSQIGITLDFKKIGGYAIFPERYFESDTYSLVEPLINTALINSYVAGENADFIETITADATTVTATGSTMPTLLADITNALASIDDPQDAILLLNPFTALNIANELELDSLGVNGGSIRGIPVITNKSVNENQKIVLDLTKLIFATDPSVEIKLTNEATVTTMTNEPVYLFQENKVAIKVLGINGYKFLDGYKATVIEDAEVVGG</sequence>
<dbReference type="SUPFAM" id="SSF56563">
    <property type="entry name" value="Major capsid protein gp5"/>
    <property type="match status" value="1"/>
</dbReference>
<organism evidence="1 2">
    <name type="scientific">Acinetobacter haemolyticus</name>
    <dbReference type="NCBI Taxonomy" id="29430"/>
    <lineage>
        <taxon>Bacteria</taxon>
        <taxon>Pseudomonadati</taxon>
        <taxon>Pseudomonadota</taxon>
        <taxon>Gammaproteobacteria</taxon>
        <taxon>Moraxellales</taxon>
        <taxon>Moraxellaceae</taxon>
        <taxon>Acinetobacter</taxon>
    </lineage>
</organism>
<evidence type="ECO:0000313" key="2">
    <source>
        <dbReference type="Proteomes" id="UP000294395"/>
    </source>
</evidence>
<accession>A0A4P7B3H8</accession>
<evidence type="ECO:0000313" key="1">
    <source>
        <dbReference type="EMBL" id="QBQ15714.1"/>
    </source>
</evidence>
<dbReference type="RefSeq" id="WP_134251835.1">
    <property type="nucleotide sequence ID" value="NZ_CP038009.1"/>
</dbReference>
<evidence type="ECO:0008006" key="3">
    <source>
        <dbReference type="Google" id="ProtNLM"/>
    </source>
</evidence>
<proteinExistence type="predicted"/>
<name>A0A4P7B3H8_ACIHA</name>
<dbReference type="AlphaFoldDB" id="A0A4P7B3H8"/>